<feature type="transmembrane region" description="Helical" evidence="1">
    <location>
        <begin position="94"/>
        <end position="117"/>
    </location>
</feature>
<reference evidence="2" key="1">
    <citation type="journal article" date="2020" name="Stud. Mycol.">
        <title>101 Dothideomycetes genomes: a test case for predicting lifestyles and emergence of pathogens.</title>
        <authorList>
            <person name="Haridas S."/>
            <person name="Albert R."/>
            <person name="Binder M."/>
            <person name="Bloem J."/>
            <person name="Labutti K."/>
            <person name="Salamov A."/>
            <person name="Andreopoulos B."/>
            <person name="Baker S."/>
            <person name="Barry K."/>
            <person name="Bills G."/>
            <person name="Bluhm B."/>
            <person name="Cannon C."/>
            <person name="Castanera R."/>
            <person name="Culley D."/>
            <person name="Daum C."/>
            <person name="Ezra D."/>
            <person name="Gonzalez J."/>
            <person name="Henrissat B."/>
            <person name="Kuo A."/>
            <person name="Liang C."/>
            <person name="Lipzen A."/>
            <person name="Lutzoni F."/>
            <person name="Magnuson J."/>
            <person name="Mondo S."/>
            <person name="Nolan M."/>
            <person name="Ohm R."/>
            <person name="Pangilinan J."/>
            <person name="Park H.-J."/>
            <person name="Ramirez L."/>
            <person name="Alfaro M."/>
            <person name="Sun H."/>
            <person name="Tritt A."/>
            <person name="Yoshinaga Y."/>
            <person name="Zwiers L.-H."/>
            <person name="Turgeon B."/>
            <person name="Goodwin S."/>
            <person name="Spatafora J."/>
            <person name="Crous P."/>
            <person name="Grigoriev I."/>
        </authorList>
    </citation>
    <scope>NUCLEOTIDE SEQUENCE</scope>
    <source>
        <strain evidence="2">CBS 113389</strain>
    </source>
</reference>
<feature type="transmembrane region" description="Helical" evidence="1">
    <location>
        <begin position="129"/>
        <end position="154"/>
    </location>
</feature>
<evidence type="ECO:0000313" key="2">
    <source>
        <dbReference type="EMBL" id="KAF2487118.1"/>
    </source>
</evidence>
<keyword evidence="1" id="KW-0812">Transmembrane</keyword>
<dbReference type="EMBL" id="MU001631">
    <property type="protein sequence ID" value="KAF2487118.1"/>
    <property type="molecule type" value="Genomic_DNA"/>
</dbReference>
<accession>A0A6A6Q3T9</accession>
<name>A0A6A6Q3T9_9PEZI</name>
<dbReference type="Proteomes" id="UP000799767">
    <property type="component" value="Unassembled WGS sequence"/>
</dbReference>
<dbReference type="RefSeq" id="XP_033593687.1">
    <property type="nucleotide sequence ID" value="XM_033738312.1"/>
</dbReference>
<proteinExistence type="predicted"/>
<dbReference type="AlphaFoldDB" id="A0A6A6Q3T9"/>
<keyword evidence="3" id="KW-1185">Reference proteome</keyword>
<keyword evidence="1" id="KW-1133">Transmembrane helix</keyword>
<sequence>MSPQWQGNLSNTNVDLSLDNLLASLLVTAYATQDERITIQASVAGISPYFVLGTVLLGHAQLSQALLLAAYAYPGDRPHQPVLQQIAHGTLKGWRALGGLWGLLHIGMQWGYAVVLLVRFSMFYPERGWTIYILNAVAIAYAAVLLLPVAYLTLRRRPTYNHDMGSDIVIGFASIVTQYTAPVIIVVQFTSQLLEMRHSDGTLGALSRNSLGAQALVVAGMGKRWRQRLGRPAWDNHERPAHPPLWYRLEMLWAQYQWGMVWMNQLFYAGGCAVLWMSAMLK</sequence>
<evidence type="ECO:0000313" key="3">
    <source>
        <dbReference type="Proteomes" id="UP000799767"/>
    </source>
</evidence>
<protein>
    <submittedName>
        <fullName evidence="2">Uncharacterized protein</fullName>
    </submittedName>
</protein>
<organism evidence="2 3">
    <name type="scientific">Neohortaea acidophila</name>
    <dbReference type="NCBI Taxonomy" id="245834"/>
    <lineage>
        <taxon>Eukaryota</taxon>
        <taxon>Fungi</taxon>
        <taxon>Dikarya</taxon>
        <taxon>Ascomycota</taxon>
        <taxon>Pezizomycotina</taxon>
        <taxon>Dothideomycetes</taxon>
        <taxon>Dothideomycetidae</taxon>
        <taxon>Mycosphaerellales</taxon>
        <taxon>Teratosphaeriaceae</taxon>
        <taxon>Neohortaea</taxon>
    </lineage>
</organism>
<keyword evidence="1" id="KW-0472">Membrane</keyword>
<dbReference type="GeneID" id="54479314"/>
<feature type="transmembrane region" description="Helical" evidence="1">
    <location>
        <begin position="256"/>
        <end position="277"/>
    </location>
</feature>
<feature type="transmembrane region" description="Helical" evidence="1">
    <location>
        <begin position="166"/>
        <end position="189"/>
    </location>
</feature>
<evidence type="ECO:0000256" key="1">
    <source>
        <dbReference type="SAM" id="Phobius"/>
    </source>
</evidence>
<gene>
    <name evidence="2" type="ORF">BDY17DRAFT_3682</name>
</gene>
<feature type="transmembrane region" description="Helical" evidence="1">
    <location>
        <begin position="49"/>
        <end position="73"/>
    </location>
</feature>